<comment type="caution">
    <text evidence="1">The sequence shown here is derived from an EMBL/GenBank/DDBJ whole genome shotgun (WGS) entry which is preliminary data.</text>
</comment>
<keyword evidence="2" id="KW-1185">Reference proteome</keyword>
<reference evidence="1 2" key="1">
    <citation type="submission" date="2018-01" db="EMBL/GenBank/DDBJ databases">
        <title>A novel member of the phylum Bacteroidetes isolated from glacier ice.</title>
        <authorList>
            <person name="Liu Q."/>
            <person name="Xin Y.-H."/>
        </authorList>
    </citation>
    <scope>NUCLEOTIDE SEQUENCE [LARGE SCALE GENOMIC DNA]</scope>
    <source>
        <strain evidence="1 2">RB1R16</strain>
    </source>
</reference>
<dbReference type="Gene3D" id="2.40.420.20">
    <property type="match status" value="1"/>
</dbReference>
<evidence type="ECO:0000313" key="2">
    <source>
        <dbReference type="Proteomes" id="UP000239872"/>
    </source>
</evidence>
<dbReference type="PROSITE" id="PS51257">
    <property type="entry name" value="PROKAR_LIPOPROTEIN"/>
    <property type="match status" value="1"/>
</dbReference>
<dbReference type="EMBL" id="PPSL01000009">
    <property type="protein sequence ID" value="PQJ09013.1"/>
    <property type="molecule type" value="Genomic_DNA"/>
</dbReference>
<dbReference type="Gene3D" id="2.40.50.100">
    <property type="match status" value="1"/>
</dbReference>
<gene>
    <name evidence="1" type="ORF">CJD36_021505</name>
</gene>
<dbReference type="OrthoDB" id="1435302at2"/>
<organism evidence="1 2">
    <name type="scientific">Flavipsychrobacter stenotrophus</name>
    <dbReference type="NCBI Taxonomy" id="2077091"/>
    <lineage>
        <taxon>Bacteria</taxon>
        <taxon>Pseudomonadati</taxon>
        <taxon>Bacteroidota</taxon>
        <taxon>Chitinophagia</taxon>
        <taxon>Chitinophagales</taxon>
        <taxon>Chitinophagaceae</taxon>
        <taxon>Flavipsychrobacter</taxon>
    </lineage>
</organism>
<dbReference type="GO" id="GO:1990281">
    <property type="term" value="C:efflux pump complex"/>
    <property type="evidence" value="ECO:0007669"/>
    <property type="project" value="TreeGrafter"/>
</dbReference>
<accession>A0A2S7SQ33</accession>
<protein>
    <submittedName>
        <fullName evidence="1">RND transporter</fullName>
    </submittedName>
</protein>
<name>A0A2S7SQ33_9BACT</name>
<proteinExistence type="predicted"/>
<dbReference type="PANTHER" id="PTHR30469:SF15">
    <property type="entry name" value="HLYD FAMILY OF SECRETION PROTEINS"/>
    <property type="match status" value="1"/>
</dbReference>
<sequence length="312" mass="34028">MNIKYCWLLYLFTIGTASCHTGSSKEETSGEKQPLQGTPVTVTKVSIDTLTEFVDLSATSVFLQKSYVKANVNGYVQSVNAALGKHVAARQTLFILKTKEAQSIGNSVNKLDPGFRFSGINNIKSSTGGYITLLSHQLGDYVQDGEQLAVISDESSFAFLLSLPFELKRYLPNNNTVELSLPDGTKLKGVVTESMPTVDPGSQTQSIVIKVPNSRNIPENLIAKVRIIKTNKVNAPSLPKAAVLTNDVQSSFWVMMMIDSNTAVKVPVRRGIETRDNVEILEPKFDTSAKILLTGNYGLPDTAKVTIVQKPE</sequence>
<dbReference type="Proteomes" id="UP000239872">
    <property type="component" value="Unassembled WGS sequence"/>
</dbReference>
<dbReference type="PANTHER" id="PTHR30469">
    <property type="entry name" value="MULTIDRUG RESISTANCE PROTEIN MDTA"/>
    <property type="match status" value="1"/>
</dbReference>
<dbReference type="AlphaFoldDB" id="A0A2S7SQ33"/>
<dbReference type="GO" id="GO:0015562">
    <property type="term" value="F:efflux transmembrane transporter activity"/>
    <property type="evidence" value="ECO:0007669"/>
    <property type="project" value="TreeGrafter"/>
</dbReference>
<evidence type="ECO:0000313" key="1">
    <source>
        <dbReference type="EMBL" id="PQJ09013.1"/>
    </source>
</evidence>